<proteinExistence type="predicted"/>
<reference evidence="1" key="1">
    <citation type="submission" date="2022-07" db="EMBL/GenBank/DDBJ databases">
        <title>Phylogenomic reconstructions and comparative analyses of Kickxellomycotina fungi.</title>
        <authorList>
            <person name="Reynolds N.K."/>
            <person name="Stajich J.E."/>
            <person name="Barry K."/>
            <person name="Grigoriev I.V."/>
            <person name="Crous P."/>
            <person name="Smith M.E."/>
        </authorList>
    </citation>
    <scope>NUCLEOTIDE SEQUENCE</scope>
    <source>
        <strain evidence="1">Benny 63K</strain>
    </source>
</reference>
<keyword evidence="2" id="KW-1185">Reference proteome</keyword>
<organism evidence="1 2">
    <name type="scientific">Kickxella alabastrina</name>
    <dbReference type="NCBI Taxonomy" id="61397"/>
    <lineage>
        <taxon>Eukaryota</taxon>
        <taxon>Fungi</taxon>
        <taxon>Fungi incertae sedis</taxon>
        <taxon>Zoopagomycota</taxon>
        <taxon>Kickxellomycotina</taxon>
        <taxon>Kickxellomycetes</taxon>
        <taxon>Kickxellales</taxon>
        <taxon>Kickxellaceae</taxon>
        <taxon>Kickxella</taxon>
    </lineage>
</organism>
<dbReference type="Proteomes" id="UP001150581">
    <property type="component" value="Unassembled WGS sequence"/>
</dbReference>
<name>A0ACC1IW27_9FUNG</name>
<evidence type="ECO:0000313" key="1">
    <source>
        <dbReference type="EMBL" id="KAJ1901774.1"/>
    </source>
</evidence>
<dbReference type="EMBL" id="JANBPG010000015">
    <property type="protein sequence ID" value="KAJ1901774.1"/>
    <property type="molecule type" value="Genomic_DNA"/>
</dbReference>
<gene>
    <name evidence="1" type="ORF">LPJ66_000503</name>
</gene>
<sequence>MSCVICCESLFEHINKLDTSGGDKGSKGVPTDWQEQPSVLSCGHVFHQGCISAWLAQSNRSTCPTCRTKHSGNPITLFFEVDAPGEMDANGEPEVSIAQVQHRNKVIRTLCANVESAQSETKNIKAQLEAAEAKYLEECRMRGMEASSGRLIKDKAASYKKIASDFKTYNMRLEKTVAEQARQIEVLQNELATTSAELQDQKRVVLSMGDVRSTNEQLVRTLKKEKSRNETVVSINGQLASKVADLELQISKNSAGVGRSASGQSAQQDRSMRADAPADENASYHVVTDTDTDLEEDAAAVGSSVAAAWNRTRVAKPPARLTSTFEMPLAAFGTAKEPAGNPFAALPSNGVKPKQGEFTFSFPADSTNLNGIGGGNAINNGAGQPIEKSHSTAIFQLARPSRSLAYPLATSMSDGLGGSRRRAGLHNGKRSTTSVQARINWGPKKQ</sequence>
<evidence type="ECO:0000313" key="2">
    <source>
        <dbReference type="Proteomes" id="UP001150581"/>
    </source>
</evidence>
<protein>
    <submittedName>
        <fullName evidence="1">Uncharacterized protein</fullName>
    </submittedName>
</protein>
<comment type="caution">
    <text evidence="1">The sequence shown here is derived from an EMBL/GenBank/DDBJ whole genome shotgun (WGS) entry which is preliminary data.</text>
</comment>
<accession>A0ACC1IW27</accession>